<evidence type="ECO:0000256" key="6">
    <source>
        <dbReference type="ARBA" id="ARBA00022536"/>
    </source>
</evidence>
<keyword evidence="12" id="KW-0472">Membrane</keyword>
<dbReference type="PROSITE" id="PS50026">
    <property type="entry name" value="EGF_3"/>
    <property type="match status" value="6"/>
</dbReference>
<evidence type="ECO:0000259" key="17">
    <source>
        <dbReference type="PROSITE" id="PS01180"/>
    </source>
</evidence>
<evidence type="ECO:0000256" key="1">
    <source>
        <dbReference type="ARBA" id="ARBA00004479"/>
    </source>
</evidence>
<evidence type="ECO:0000259" key="18">
    <source>
        <dbReference type="PROSITE" id="PS50026"/>
    </source>
</evidence>
<keyword evidence="20" id="KW-1185">Reference proteome</keyword>
<dbReference type="GO" id="GO:0006897">
    <property type="term" value="P:endocytosis"/>
    <property type="evidence" value="ECO:0007669"/>
    <property type="project" value="UniProtKB-KW"/>
</dbReference>
<dbReference type="InParanoid" id="A0A7M7MZY5"/>
<dbReference type="FunFam" id="2.10.25.10:FF:000005">
    <property type="entry name" value="Fibrillin 2"/>
    <property type="match status" value="2"/>
</dbReference>
<evidence type="ECO:0000256" key="5">
    <source>
        <dbReference type="ARBA" id="ARBA00022530"/>
    </source>
</evidence>
<dbReference type="InterPro" id="IPR026823">
    <property type="entry name" value="cEGF"/>
</dbReference>
<evidence type="ECO:0000256" key="2">
    <source>
        <dbReference type="ARBA" id="ARBA00004498"/>
    </source>
</evidence>
<dbReference type="SUPFAM" id="SSF49854">
    <property type="entry name" value="Spermadhesin, CUB domain"/>
    <property type="match status" value="1"/>
</dbReference>
<sequence>MLFVRFMTDSSIERLGFSANYSTGCSGTFFGPSGTIISPKYPGNYLDNLNCVFKIVVGRHKVIRLGFRTFSVEGGTAYCSYDYLEIRDGSSSESKSIGRFCGEEDPGVLVSTGNTMMLRFVTDESVKRQGFMLEYEAIAVDASAIDPCMVDNGGCREYCRVDGYGNAVCGCPEGYELDQTQKGCVDIDECLRSESCPHICVNLEGSYRCECIPGFEVSTNGKACDDVNECETENGGCSQSCFNTRGSFYCGCTETGSILGQDGRTCSPDAIGSSCRENNGGCEQVCHERHGGHYCSCHAGYNLGPNGVNCTDVDECLRPASDFSTYSNHCNQRCINTAGSYYCDCDEGFELSPNGRVCKDIDECASELRYQCEHDCINFPGGFRCQCFPGFRVLPMALTIQCEDINECDPQPEDCHVCTNLDGGFKCSCREGFITNDNATACHDINECDINNGGCQHVCVNLAGSHECRCRSGFQGTDPTNIICVDIDECGADRSGPCDHRCDNTDGSFQCTCRSGFYLREDRLTCSDIDECQDNNGGCSQQCVNIPGVWECRCFEGFRPRNPEIPDSDECMDIDECQENRHECVGAEEAICENTQGNYTCNCPNGFYTFEWIHCRDIDECSNSSLNSCQQTCNNLPGSHLCSCDGGYVEVNGTCKDINECEEGLCDHNDLCVNTEGSFTCQCHDGFFLTSDGLSCSDVDECKVNNGECQQTCINDRGGHRCDCKEGYELKKNGRTCRDNNECDTEYACCNQVHNCVNLPGTYTCSCDPGFYMDADNCTCLDVNECELNNGGCDHICTNYPGGYNCSCSEGYEPHHVASNRCRDIDECATLNGGCDHFCSNYPGGYNCSCQGNSKLNVDTQTCSPCPTCENFEELQGMLMDLKLMVESMDKTITGLRQNNTLLEMRLRKVEDWQSVESSKKLPADINVIN</sequence>
<dbReference type="SUPFAM" id="SSF57196">
    <property type="entry name" value="EGF/Laminin"/>
    <property type="match status" value="2"/>
</dbReference>
<dbReference type="Pfam" id="PF12662">
    <property type="entry name" value="cEGF"/>
    <property type="match status" value="3"/>
</dbReference>
<evidence type="ECO:0000256" key="3">
    <source>
        <dbReference type="ARBA" id="ARBA00006127"/>
    </source>
</evidence>
<dbReference type="FunFam" id="2.10.25.10:FF:000240">
    <property type="entry name" value="Vitamin K-dependent protein S"/>
    <property type="match status" value="4"/>
</dbReference>
<keyword evidence="8" id="KW-0812">Transmembrane</keyword>
<dbReference type="PROSITE" id="PS01180">
    <property type="entry name" value="CUB"/>
    <property type="match status" value="1"/>
</dbReference>
<evidence type="ECO:0000256" key="10">
    <source>
        <dbReference type="ARBA" id="ARBA00022737"/>
    </source>
</evidence>
<feature type="domain" description="EGF-like" evidence="18">
    <location>
        <begin position="486"/>
        <end position="527"/>
    </location>
</feature>
<dbReference type="FunFam" id="2.10.25.10:FF:000014">
    <property type="entry name" value="Latent-transforming growth factor beta-binding protein 3"/>
    <property type="match status" value="1"/>
</dbReference>
<dbReference type="AlphaFoldDB" id="A0A7M7MZY5"/>
<dbReference type="Pfam" id="PF00431">
    <property type="entry name" value="CUB"/>
    <property type="match status" value="1"/>
</dbReference>
<dbReference type="InterPro" id="IPR000859">
    <property type="entry name" value="CUB_dom"/>
</dbReference>
<evidence type="ECO:0000313" key="19">
    <source>
        <dbReference type="EnsemblMetazoa" id="XP_030829152"/>
    </source>
</evidence>
<evidence type="ECO:0000256" key="12">
    <source>
        <dbReference type="ARBA" id="ARBA00023136"/>
    </source>
</evidence>
<evidence type="ECO:0000256" key="7">
    <source>
        <dbReference type="ARBA" id="ARBA00022583"/>
    </source>
</evidence>
<reference evidence="19" key="2">
    <citation type="submission" date="2021-01" db="UniProtKB">
        <authorList>
            <consortium name="EnsemblMetazoa"/>
        </authorList>
    </citation>
    <scope>IDENTIFICATION</scope>
</reference>
<feature type="domain" description="EGF-like" evidence="18">
    <location>
        <begin position="698"/>
        <end position="738"/>
    </location>
</feature>
<feature type="disulfide bond" evidence="16">
    <location>
        <begin position="584"/>
        <end position="601"/>
    </location>
</feature>
<dbReference type="InterPro" id="IPR000152">
    <property type="entry name" value="EGF-type_Asp/Asn_hydroxyl_site"/>
</dbReference>
<comment type="similarity">
    <text evidence="3">Belongs to the fibulin family.</text>
</comment>
<feature type="domain" description="CUB" evidence="17">
    <location>
        <begin position="25"/>
        <end position="138"/>
    </location>
</feature>
<dbReference type="FunFam" id="2.60.120.290:FF:000005">
    <property type="entry name" value="Procollagen C-endopeptidase enhancer 1"/>
    <property type="match status" value="1"/>
</dbReference>
<dbReference type="InterPro" id="IPR001881">
    <property type="entry name" value="EGF-like_Ca-bd_dom"/>
</dbReference>
<dbReference type="PROSITE" id="PS01187">
    <property type="entry name" value="EGF_CA"/>
    <property type="match status" value="4"/>
</dbReference>
<dbReference type="GeneID" id="100887851"/>
<protein>
    <submittedName>
        <fullName evidence="19">Uncharacterized protein</fullName>
    </submittedName>
</protein>
<dbReference type="KEGG" id="spu:100887851"/>
<keyword evidence="5" id="KW-0272">Extracellular matrix</keyword>
<feature type="domain" description="EGF-like" evidence="18">
    <location>
        <begin position="657"/>
        <end position="697"/>
    </location>
</feature>
<dbReference type="FunFam" id="2.10.25.10:FF:000038">
    <property type="entry name" value="Fibrillin 2"/>
    <property type="match status" value="1"/>
</dbReference>
<dbReference type="SMART" id="SM00042">
    <property type="entry name" value="CUB"/>
    <property type="match status" value="1"/>
</dbReference>
<dbReference type="Pfam" id="PF07645">
    <property type="entry name" value="EGF_CA"/>
    <property type="match status" value="8"/>
</dbReference>
<dbReference type="GO" id="GO:0005509">
    <property type="term" value="F:calcium ion binding"/>
    <property type="evidence" value="ECO:0007669"/>
    <property type="project" value="InterPro"/>
</dbReference>
<dbReference type="SMART" id="SM00181">
    <property type="entry name" value="EGF"/>
    <property type="match status" value="17"/>
</dbReference>
<dbReference type="Gene3D" id="2.10.25.10">
    <property type="entry name" value="Laminin"/>
    <property type="match status" value="17"/>
</dbReference>
<organism evidence="19 20">
    <name type="scientific">Strongylocentrotus purpuratus</name>
    <name type="common">Purple sea urchin</name>
    <dbReference type="NCBI Taxonomy" id="7668"/>
    <lineage>
        <taxon>Eukaryota</taxon>
        <taxon>Metazoa</taxon>
        <taxon>Echinodermata</taxon>
        <taxon>Eleutherozoa</taxon>
        <taxon>Echinozoa</taxon>
        <taxon>Echinoidea</taxon>
        <taxon>Euechinoidea</taxon>
        <taxon>Echinacea</taxon>
        <taxon>Camarodonta</taxon>
        <taxon>Echinidea</taxon>
        <taxon>Strongylocentrotidae</taxon>
        <taxon>Strongylocentrotus</taxon>
    </lineage>
</organism>
<dbReference type="OMA" id="TCINECQ"/>
<keyword evidence="10" id="KW-0677">Repeat</keyword>
<keyword evidence="7" id="KW-0254">Endocytosis</keyword>
<dbReference type="InterPro" id="IPR018097">
    <property type="entry name" value="EGF_Ca-bd_CS"/>
</dbReference>
<dbReference type="CDD" id="cd00041">
    <property type="entry name" value="CUB"/>
    <property type="match status" value="1"/>
</dbReference>
<dbReference type="PANTHER" id="PTHR24050:SF28">
    <property type="entry name" value="UROMODULIN-LIKE"/>
    <property type="match status" value="1"/>
</dbReference>
<dbReference type="PANTHER" id="PTHR24050">
    <property type="entry name" value="PA14 DOMAIN-CONTAINING PROTEIN"/>
    <property type="match status" value="1"/>
</dbReference>
<feature type="disulfide bond" evidence="16">
    <location>
        <begin position="190"/>
        <end position="200"/>
    </location>
</feature>
<evidence type="ECO:0000256" key="8">
    <source>
        <dbReference type="ARBA" id="ARBA00022692"/>
    </source>
</evidence>
<accession>A0A7M7MZY5</accession>
<dbReference type="InterPro" id="IPR035914">
    <property type="entry name" value="Sperma_CUB_dom_sf"/>
</dbReference>
<keyword evidence="13 16" id="KW-1015">Disulfide bond</keyword>
<evidence type="ECO:0000256" key="4">
    <source>
        <dbReference type="ARBA" id="ARBA00022525"/>
    </source>
</evidence>
<keyword evidence="6 16" id="KW-0245">EGF-like domain</keyword>
<feature type="domain" description="EGF-like" evidence="18">
    <location>
        <begin position="444"/>
        <end position="480"/>
    </location>
</feature>
<reference evidence="20" key="1">
    <citation type="submission" date="2015-02" db="EMBL/GenBank/DDBJ databases">
        <title>Genome sequencing for Strongylocentrotus purpuratus.</title>
        <authorList>
            <person name="Murali S."/>
            <person name="Liu Y."/>
            <person name="Vee V."/>
            <person name="English A."/>
            <person name="Wang M."/>
            <person name="Skinner E."/>
            <person name="Han Y."/>
            <person name="Muzny D.M."/>
            <person name="Worley K.C."/>
            <person name="Gibbs R.A."/>
        </authorList>
    </citation>
    <scope>NUCLEOTIDE SEQUENCE</scope>
</reference>
<name>A0A7M7MZY5_STRPU</name>
<dbReference type="GO" id="GO:0016020">
    <property type="term" value="C:membrane"/>
    <property type="evidence" value="ECO:0007669"/>
    <property type="project" value="UniProtKB-SubCell"/>
</dbReference>
<dbReference type="InterPro" id="IPR052235">
    <property type="entry name" value="Nephronectin_domain"/>
</dbReference>
<dbReference type="CDD" id="cd00054">
    <property type="entry name" value="EGF_CA"/>
    <property type="match status" value="3"/>
</dbReference>
<feature type="domain" description="EGF-like" evidence="18">
    <location>
        <begin position="186"/>
        <end position="225"/>
    </location>
</feature>
<keyword evidence="14" id="KW-0675">Receptor</keyword>
<evidence type="ECO:0000313" key="20">
    <source>
        <dbReference type="Proteomes" id="UP000007110"/>
    </source>
</evidence>
<evidence type="ECO:0000256" key="16">
    <source>
        <dbReference type="PROSITE-ProRule" id="PRU00076"/>
    </source>
</evidence>
<evidence type="ECO:0000256" key="15">
    <source>
        <dbReference type="ARBA" id="ARBA00023180"/>
    </source>
</evidence>
<dbReference type="Pfam" id="PF14670">
    <property type="entry name" value="FXa_inhibition"/>
    <property type="match status" value="3"/>
</dbReference>
<evidence type="ECO:0000256" key="9">
    <source>
        <dbReference type="ARBA" id="ARBA00022729"/>
    </source>
</evidence>
<dbReference type="RefSeq" id="XP_030829152.1">
    <property type="nucleotide sequence ID" value="XM_030973292.1"/>
</dbReference>
<feature type="domain" description="EGF-like" evidence="18">
    <location>
        <begin position="573"/>
        <end position="616"/>
    </location>
</feature>
<evidence type="ECO:0000256" key="14">
    <source>
        <dbReference type="ARBA" id="ARBA00023170"/>
    </source>
</evidence>
<dbReference type="InterPro" id="IPR009030">
    <property type="entry name" value="Growth_fac_rcpt_cys_sf"/>
</dbReference>
<dbReference type="SUPFAM" id="SSF57184">
    <property type="entry name" value="Growth factor receptor domain"/>
    <property type="match status" value="5"/>
</dbReference>
<dbReference type="SMART" id="SM00179">
    <property type="entry name" value="EGF_CA"/>
    <property type="match status" value="17"/>
</dbReference>
<keyword evidence="4" id="KW-0964">Secreted</keyword>
<dbReference type="OrthoDB" id="4405280at2759"/>
<dbReference type="InterPro" id="IPR049883">
    <property type="entry name" value="NOTCH1_EGF-like"/>
</dbReference>
<dbReference type="Gene3D" id="2.60.120.290">
    <property type="entry name" value="Spermadhesin, CUB domain"/>
    <property type="match status" value="1"/>
</dbReference>
<keyword evidence="9" id="KW-0732">Signal</keyword>
<evidence type="ECO:0000256" key="11">
    <source>
        <dbReference type="ARBA" id="ARBA00022989"/>
    </source>
</evidence>
<dbReference type="PROSITE" id="PS01186">
    <property type="entry name" value="EGF_2"/>
    <property type="match status" value="5"/>
</dbReference>
<dbReference type="FunFam" id="2.10.25.10:FF:000009">
    <property type="entry name" value="Low-density lipoprotein receptor isoform 1"/>
    <property type="match status" value="2"/>
</dbReference>
<dbReference type="PROSITE" id="PS00010">
    <property type="entry name" value="ASX_HYDROXYL"/>
    <property type="match status" value="7"/>
</dbReference>
<keyword evidence="15" id="KW-0325">Glycoprotein</keyword>
<dbReference type="Proteomes" id="UP000007110">
    <property type="component" value="Unassembled WGS sequence"/>
</dbReference>
<dbReference type="EnsemblMetazoa" id="XM_030973292">
    <property type="protein sequence ID" value="XP_030829152"/>
    <property type="gene ID" value="LOC100887851"/>
</dbReference>
<comment type="caution">
    <text evidence="16">Lacks conserved residue(s) required for the propagation of feature annotation.</text>
</comment>
<proteinExistence type="inferred from homology"/>
<dbReference type="InterPro" id="IPR000742">
    <property type="entry name" value="EGF"/>
</dbReference>
<comment type="subcellular location">
    <subcellularLocation>
        <location evidence="1">Membrane</location>
        <topology evidence="1">Single-pass type I membrane protein</topology>
    </subcellularLocation>
    <subcellularLocation>
        <location evidence="2">Secreted</location>
        <location evidence="2">Extracellular space</location>
        <location evidence="2">Extracellular matrix</location>
    </subcellularLocation>
</comment>
<keyword evidence="11" id="KW-1133">Transmembrane helix</keyword>
<evidence type="ECO:0000256" key="13">
    <source>
        <dbReference type="ARBA" id="ARBA00023157"/>
    </source>
</evidence>